<dbReference type="RefSeq" id="WP_069986941.1">
    <property type="nucleotide sequence ID" value="NZ_JACOQK010000001.1"/>
</dbReference>
<gene>
    <name evidence="2" type="ORF">H8Z77_10565</name>
</gene>
<evidence type="ECO:0000256" key="1">
    <source>
        <dbReference type="SAM" id="Coils"/>
    </source>
</evidence>
<evidence type="ECO:0000313" key="3">
    <source>
        <dbReference type="Proteomes" id="UP000649151"/>
    </source>
</evidence>
<feature type="coiled-coil region" evidence="1">
    <location>
        <begin position="24"/>
        <end position="51"/>
    </location>
</feature>
<comment type="caution">
    <text evidence="2">The sequence shown here is derived from an EMBL/GenBank/DDBJ whole genome shotgun (WGS) entry which is preliminary data.</text>
</comment>
<dbReference type="Proteomes" id="UP000649151">
    <property type="component" value="Unassembled WGS sequence"/>
</dbReference>
<accession>A0ABR7ITH5</accession>
<organism evidence="2 3">
    <name type="scientific">Clostridium facile</name>
    <dbReference type="NCBI Taxonomy" id="2763035"/>
    <lineage>
        <taxon>Bacteria</taxon>
        <taxon>Bacillati</taxon>
        <taxon>Bacillota</taxon>
        <taxon>Clostridia</taxon>
        <taxon>Eubacteriales</taxon>
        <taxon>Clostridiaceae</taxon>
        <taxon>Clostridium</taxon>
    </lineage>
</organism>
<keyword evidence="3" id="KW-1185">Reference proteome</keyword>
<name>A0ABR7ITH5_9CLOT</name>
<proteinExistence type="predicted"/>
<reference evidence="2 3" key="1">
    <citation type="submission" date="2020-08" db="EMBL/GenBank/DDBJ databases">
        <title>Genome public.</title>
        <authorList>
            <person name="Liu C."/>
            <person name="Sun Q."/>
        </authorList>
    </citation>
    <scope>NUCLEOTIDE SEQUENCE [LARGE SCALE GENOMIC DNA]</scope>
    <source>
        <strain evidence="2 3">NSJ-27</strain>
    </source>
</reference>
<keyword evidence="1" id="KW-0175">Coiled coil</keyword>
<protein>
    <submittedName>
        <fullName evidence="2">Uncharacterized protein</fullName>
    </submittedName>
</protein>
<evidence type="ECO:0000313" key="2">
    <source>
        <dbReference type="EMBL" id="MBC5788446.1"/>
    </source>
</evidence>
<dbReference type="EMBL" id="JACOQK010000001">
    <property type="protein sequence ID" value="MBC5788446.1"/>
    <property type="molecule type" value="Genomic_DNA"/>
</dbReference>
<sequence>MERLTEKTETGYIVADPIQAVNKLGRLEDMYEALCEEKQKIERDMKQLSDSGKTKTVTYKQLFANKLTVINLLSRFEVYGNE</sequence>